<protein>
    <submittedName>
        <fullName evidence="2">Uncharacterized protein</fullName>
    </submittedName>
</protein>
<evidence type="ECO:0000313" key="2">
    <source>
        <dbReference type="EMBL" id="CCI85477.1"/>
    </source>
</evidence>
<organism evidence="2 3">
    <name type="scientific">Lactobacillus pasteurii DSM 23907 = CRBIP 24.76</name>
    <dbReference type="NCBI Taxonomy" id="1423790"/>
    <lineage>
        <taxon>Bacteria</taxon>
        <taxon>Bacillati</taxon>
        <taxon>Bacillota</taxon>
        <taxon>Bacilli</taxon>
        <taxon>Lactobacillales</taxon>
        <taxon>Lactobacillaceae</taxon>
        <taxon>Lactobacillus</taxon>
    </lineage>
</organism>
<accession>I7J056</accession>
<sequence>MKRVKDKLDWEKHELIKAGIPMIVVAAILLLDRTYFFYPPNLAPIWNNAWRIAYGLFLGFSYLSQVCATSRMIG</sequence>
<dbReference type="PATRIC" id="fig|1423790.3.peg.1087"/>
<name>I7J056_9LACO</name>
<dbReference type="Proteomes" id="UP000009311">
    <property type="component" value="Unassembled WGS sequence"/>
</dbReference>
<dbReference type="AlphaFoldDB" id="I7J056"/>
<feature type="transmembrane region" description="Helical" evidence="1">
    <location>
        <begin position="50"/>
        <end position="68"/>
    </location>
</feature>
<evidence type="ECO:0000313" key="3">
    <source>
        <dbReference type="Proteomes" id="UP000009311"/>
    </source>
</evidence>
<keyword evidence="1" id="KW-0812">Transmembrane</keyword>
<keyword evidence="3" id="KW-1185">Reference proteome</keyword>
<comment type="caution">
    <text evidence="2">The sequence shown here is derived from an EMBL/GenBank/DDBJ whole genome shotgun (WGS) entry which is preliminary data.</text>
</comment>
<reference evidence="2 3" key="1">
    <citation type="submission" date="2012-06" db="EMBL/GenBank/DDBJ databases">
        <title>Draft Genome Sequence of Lactobacillus pasteurii CRBIP 24.76T.</title>
        <authorList>
            <person name="Cousin S."/>
            <person name="Bouchier C."/>
            <person name="Loux V."/>
            <person name="Ma L."/>
            <person name="Creno S."/>
            <person name="Bizet C."/>
            <person name="Clermont D."/>
        </authorList>
    </citation>
    <scope>NUCLEOTIDE SEQUENCE [LARGE SCALE GENOMIC DNA]</scope>
    <source>
        <strain evidence="3">CRBIP 24.76T</strain>
    </source>
</reference>
<keyword evidence="1" id="KW-1133">Transmembrane helix</keyword>
<evidence type="ECO:0000256" key="1">
    <source>
        <dbReference type="SAM" id="Phobius"/>
    </source>
</evidence>
<gene>
    <name evidence="2" type="ORF">BN53_05160</name>
</gene>
<dbReference type="STRING" id="1423790.BN53_05160"/>
<dbReference type="EMBL" id="CAKD01000022">
    <property type="protein sequence ID" value="CCI85477.1"/>
    <property type="molecule type" value="Genomic_DNA"/>
</dbReference>
<feature type="transmembrane region" description="Helical" evidence="1">
    <location>
        <begin position="20"/>
        <end position="38"/>
    </location>
</feature>
<keyword evidence="1" id="KW-0472">Membrane</keyword>
<dbReference type="RefSeq" id="WP_009560029.1">
    <property type="nucleotide sequence ID" value="NZ_CAKD01000022.1"/>
</dbReference>
<proteinExistence type="predicted"/>